<evidence type="ECO:0000313" key="2">
    <source>
        <dbReference type="EMBL" id="RNE98378.1"/>
    </source>
</evidence>
<dbReference type="AlphaFoldDB" id="A0A3R7KNW7"/>
<comment type="caution">
    <text evidence="2">The sequence shown here is derived from an EMBL/GenBank/DDBJ whole genome shotgun (WGS) entry which is preliminary data.</text>
</comment>
<organism evidence="2 3">
    <name type="scientific">Trypanosoma rangeli</name>
    <dbReference type="NCBI Taxonomy" id="5698"/>
    <lineage>
        <taxon>Eukaryota</taxon>
        <taxon>Discoba</taxon>
        <taxon>Euglenozoa</taxon>
        <taxon>Kinetoplastea</taxon>
        <taxon>Metakinetoplastina</taxon>
        <taxon>Trypanosomatida</taxon>
        <taxon>Trypanosomatidae</taxon>
        <taxon>Trypanosoma</taxon>
        <taxon>Herpetosoma</taxon>
    </lineage>
</organism>
<feature type="signal peptide" evidence="1">
    <location>
        <begin position="1"/>
        <end position="25"/>
    </location>
</feature>
<evidence type="ECO:0000256" key="1">
    <source>
        <dbReference type="SAM" id="SignalP"/>
    </source>
</evidence>
<feature type="chain" id="PRO_5018748063" description="Secreted protein" evidence="1">
    <location>
        <begin position="26"/>
        <end position="100"/>
    </location>
</feature>
<evidence type="ECO:0008006" key="4">
    <source>
        <dbReference type="Google" id="ProtNLM"/>
    </source>
</evidence>
<reference evidence="2 3" key="1">
    <citation type="journal article" date="2018" name="BMC Genomics">
        <title>Genomic comparison of Trypanosoma conorhini and Trypanosoma rangeli to Trypanosoma cruzi strains of high and low virulence.</title>
        <authorList>
            <person name="Bradwell K.R."/>
            <person name="Koparde V.N."/>
            <person name="Matveyev A.V."/>
            <person name="Serrano M.G."/>
            <person name="Alves J.M."/>
            <person name="Parikh H."/>
            <person name="Huang B."/>
            <person name="Lee V."/>
            <person name="Espinosa-Alvarez O."/>
            <person name="Ortiz P.A."/>
            <person name="Costa-Martins A.G."/>
            <person name="Teixeira M.M."/>
            <person name="Buck G.A."/>
        </authorList>
    </citation>
    <scope>NUCLEOTIDE SEQUENCE [LARGE SCALE GENOMIC DNA]</scope>
    <source>
        <strain evidence="2 3">AM80</strain>
    </source>
</reference>
<name>A0A3R7KNW7_TRYRA</name>
<dbReference type="Proteomes" id="UP000283634">
    <property type="component" value="Unassembled WGS sequence"/>
</dbReference>
<keyword evidence="1" id="KW-0732">Signal</keyword>
<dbReference type="EMBL" id="MKGL01000468">
    <property type="protein sequence ID" value="RNE98378.1"/>
    <property type="molecule type" value="Genomic_DNA"/>
</dbReference>
<protein>
    <recommendedName>
        <fullName evidence="4">Secreted protein</fullName>
    </recommendedName>
</protein>
<accession>A0A3R7KNW7</accession>
<sequence>MQTARHTQQLRRGVSLLLVLHLTFGSPQLCVCVVTRKYHPLTVKLTGSSRWDFALQIAEVRRSKTPAASSFTRKKKENRRRRIAPRDANIRCAQHVVQCT</sequence>
<keyword evidence="3" id="KW-1185">Reference proteome</keyword>
<gene>
    <name evidence="2" type="ORF">TraAM80_08808</name>
</gene>
<proteinExistence type="predicted"/>
<dbReference type="GeneID" id="40332741"/>
<dbReference type="RefSeq" id="XP_029234603.1">
    <property type="nucleotide sequence ID" value="XM_029385534.1"/>
</dbReference>
<evidence type="ECO:0000313" key="3">
    <source>
        <dbReference type="Proteomes" id="UP000283634"/>
    </source>
</evidence>